<dbReference type="OrthoDB" id="23230at10239"/>
<protein>
    <submittedName>
        <fullName evidence="2">High light inducible protein</fullName>
    </submittedName>
</protein>
<dbReference type="KEGG" id="vg:4239053"/>
<keyword evidence="1" id="KW-0472">Membrane</keyword>
<keyword evidence="1" id="KW-0812">Transmembrane</keyword>
<feature type="transmembrane region" description="Helical" evidence="1">
    <location>
        <begin position="44"/>
        <end position="64"/>
    </location>
</feature>
<keyword evidence="1" id="KW-1133">Transmembrane helix</keyword>
<sequence>MTVTTNELGQNNLFAREPQMVVEEYNRKGLESPQQYAETYNGRWAMMGIVSGFLSYAITGKFFFGIF</sequence>
<proteinExistence type="predicted"/>
<name>Q0QZ17_BPSYS</name>
<evidence type="ECO:0000256" key="1">
    <source>
        <dbReference type="SAM" id="Phobius"/>
    </source>
</evidence>
<dbReference type="EMBL" id="DQ149023">
    <property type="protein sequence ID" value="ABA47178.1"/>
    <property type="molecule type" value="Genomic_DNA"/>
</dbReference>
<accession>Q0QZ17</accession>
<evidence type="ECO:0000313" key="2">
    <source>
        <dbReference type="EMBL" id="ABA47178.1"/>
    </source>
</evidence>
<dbReference type="SUPFAM" id="SSF103511">
    <property type="entry name" value="Chlorophyll a-b binding protein"/>
    <property type="match status" value="1"/>
</dbReference>
<organismHost>
    <name type="scientific">Synechococcus</name>
    <dbReference type="NCBI Taxonomy" id="1129"/>
</organismHost>
<organism evidence="2 3">
    <name type="scientific">Synechococcus phage syn9</name>
    <dbReference type="NCBI Taxonomy" id="382359"/>
    <lineage>
        <taxon>Viruses</taxon>
        <taxon>Duplodnaviria</taxon>
        <taxon>Heunggongvirae</taxon>
        <taxon>Uroviricota</taxon>
        <taxon>Caudoviricetes</taxon>
        <taxon>Pantevenvirales</taxon>
        <taxon>Kyanoviridae</taxon>
        <taxon>Ormenosvirus</taxon>
        <taxon>Ormenosvirus syn9</taxon>
    </lineage>
</organism>
<dbReference type="GeneID" id="4239053"/>
<dbReference type="RefSeq" id="YP_717878.1">
    <property type="nucleotide sequence ID" value="NC_008296.2"/>
</dbReference>
<evidence type="ECO:0000313" key="3">
    <source>
        <dbReference type="Proteomes" id="UP000000909"/>
    </source>
</evidence>
<keyword evidence="3" id="KW-1185">Reference proteome</keyword>
<dbReference type="Proteomes" id="UP000000909">
    <property type="component" value="Segment"/>
</dbReference>
<reference evidence="2 3" key="1">
    <citation type="journal article" date="2007" name="Environ. Microbiol.">
        <title>Genomic and structural analysis of Syn9, a cyanophage infecting marine Prochlorococcus and Synechococcus.</title>
        <authorList>
            <person name="Weigele P.R."/>
            <person name="Pope W.H."/>
            <person name="Pedulla M.L."/>
            <person name="Houtz J.M."/>
            <person name="Smith A.L."/>
            <person name="Conway J.F."/>
            <person name="King J."/>
            <person name="Hatfull G.F."/>
            <person name="Lawrence J.G."/>
            <person name="Hendrix R.W."/>
        </authorList>
    </citation>
    <scope>NUCLEOTIDE SEQUENCE</scope>
</reference>